<dbReference type="GO" id="GO:0003725">
    <property type="term" value="F:double-stranded RNA binding"/>
    <property type="evidence" value="ECO:0007669"/>
    <property type="project" value="TreeGrafter"/>
</dbReference>
<evidence type="ECO:0000256" key="5">
    <source>
        <dbReference type="ARBA" id="ARBA00023088"/>
    </source>
</evidence>
<dbReference type="Gene3D" id="3.80.10.10">
    <property type="entry name" value="Ribonuclease Inhibitor"/>
    <property type="match status" value="1"/>
</dbReference>
<evidence type="ECO:0000313" key="10">
    <source>
        <dbReference type="Proteomes" id="UP000194948"/>
    </source>
</evidence>
<name>A0AAQ3WCL0_9ENTE</name>
<dbReference type="Proteomes" id="UP000194948">
    <property type="component" value="Chromosome"/>
</dbReference>
<feature type="region of interest" description="Disordered" evidence="6">
    <location>
        <begin position="31"/>
        <end position="69"/>
    </location>
</feature>
<evidence type="ECO:0000259" key="8">
    <source>
        <dbReference type="PROSITE" id="PS50847"/>
    </source>
</evidence>
<feature type="transmembrane region" description="Helical" evidence="7">
    <location>
        <begin position="782"/>
        <end position="799"/>
    </location>
</feature>
<dbReference type="PROSITE" id="PS50847">
    <property type="entry name" value="GRAM_POS_ANCHORING"/>
    <property type="match status" value="1"/>
</dbReference>
<keyword evidence="7" id="KW-1133">Transmembrane helix</keyword>
<dbReference type="InterPro" id="IPR032675">
    <property type="entry name" value="LRR_dom_sf"/>
</dbReference>
<feature type="domain" description="Gram-positive cocci surface proteins LPxTG" evidence="8">
    <location>
        <begin position="771"/>
        <end position="803"/>
    </location>
</feature>
<dbReference type="InterPro" id="IPR011889">
    <property type="entry name" value="Liste_lipo_26"/>
</dbReference>
<keyword evidence="2" id="KW-0964">Secreted</keyword>
<dbReference type="Gene3D" id="3.10.20.320">
    <property type="entry name" value="Putative peptidoglycan bound protein (lpxtg motif)"/>
    <property type="match status" value="5"/>
</dbReference>
<dbReference type="GO" id="GO:0043331">
    <property type="term" value="P:response to dsRNA"/>
    <property type="evidence" value="ECO:0007669"/>
    <property type="project" value="TreeGrafter"/>
</dbReference>
<evidence type="ECO:0000256" key="3">
    <source>
        <dbReference type="ARBA" id="ARBA00022729"/>
    </source>
</evidence>
<dbReference type="NCBIfam" id="TIGR02167">
    <property type="entry name" value="Liste_lipo_26"/>
    <property type="match status" value="4"/>
</dbReference>
<evidence type="ECO:0000256" key="7">
    <source>
        <dbReference type="SAM" id="Phobius"/>
    </source>
</evidence>
<keyword evidence="5" id="KW-0572">Peptidoglycan-anchor</keyword>
<evidence type="ECO:0000256" key="4">
    <source>
        <dbReference type="ARBA" id="ARBA00022737"/>
    </source>
</evidence>
<sequence>MKKTSFTLLFILLISIWQPSIILAETIDSSSPKISNDSKEAVEVSSEETVSSESSGTSNPTELSNSRDTIDFTVSQETSEREVSTFDVSTTDIAAGTFGTSDWSIDDTGVLHIQQGEFDDTPEIGFYRQSPWFDYRNSINKIVFEGPVVASAIMERLFEGLSNVTEIENISYLDTSNTVNMQRTFADCTSLVSLDLTSWDTSKVQDIFSLFYGCVNMENLDISTWNTQSITAITYAFANMTKLKALNLSNWNLSPMYSAQGVFMGDSSLESLDLSGFDMTRLSSNNAYSTSRFFQNTTALKELKLSSSFRFIGSNSSTNPELPLVPINDMYTGMWQNIGDGTSGNPNGADIWTSRELMSDFDLAPKNDTYVWQPVTRVAADVTVTYVDETGAEIHTAQSISGNIGETYDATSAEYKLTLDGYTLDESNLPENAKGTLSETAQTVVYNYTKNPVKAADVTVTYVDETGAEIHTAQSISGSIGETYDATSAEYKLTLDGYTLDESNLPENAKGTLSETAQTVVYNYTKNPVKAADVTVTYVDETGAEIRTAQSISGNIGETYDARSAEYKLTLDGYTLDESNLPENAKGTLSETAQTVVYNYTKNPVKAADVTVTYVDETGAEIRTAQSISGNIGEIYDATSAEYKLTLDGYTLDESKLPEHMTGVLSDKPITVEYVYKKNPAKIGTITINYVDEAGKKIHDSKTISGNIGTSYDVSIANYKPIIDGYTLNENKLPKNAKGIVEKQNHTVTYVYSQNKEMKNNQKNTQIKEQLPLAGESNKKSLMLMGGGIIVLCGVLYLLKKRK</sequence>
<dbReference type="InterPro" id="IPR009459">
    <property type="entry name" value="MucBP_dom"/>
</dbReference>
<organism evidence="9 10">
    <name type="scientific">Candidatus Enterococcus palustris</name>
    <dbReference type="NCBI Taxonomy" id="1834189"/>
    <lineage>
        <taxon>Bacteria</taxon>
        <taxon>Bacillati</taxon>
        <taxon>Bacillota</taxon>
        <taxon>Bacilli</taxon>
        <taxon>Lactobacillales</taxon>
        <taxon>Enterococcaceae</taxon>
        <taxon>Enterococcus</taxon>
    </lineage>
</organism>
<keyword evidence="7" id="KW-0472">Membrane</keyword>
<proteinExistence type="predicted"/>
<keyword evidence="10" id="KW-1185">Reference proteome</keyword>
<protein>
    <recommendedName>
        <fullName evidence="8">Gram-positive cocci surface proteins LPxTG domain-containing protein</fullName>
    </recommendedName>
</protein>
<keyword evidence="1" id="KW-0134">Cell wall</keyword>
<dbReference type="InterPro" id="IPR050328">
    <property type="entry name" value="Dev_Immune_Receptor"/>
</dbReference>
<dbReference type="GO" id="GO:0005615">
    <property type="term" value="C:extracellular space"/>
    <property type="evidence" value="ECO:0007669"/>
    <property type="project" value="TreeGrafter"/>
</dbReference>
<evidence type="ECO:0000256" key="6">
    <source>
        <dbReference type="SAM" id="MobiDB-lite"/>
    </source>
</evidence>
<keyword evidence="3" id="KW-0732">Signal</keyword>
<dbReference type="Pfam" id="PF06458">
    <property type="entry name" value="MucBP"/>
    <property type="match status" value="5"/>
</dbReference>
<reference evidence="9 10" key="2">
    <citation type="submission" date="2024-03" db="EMBL/GenBank/DDBJ databases">
        <title>The Genome Sequence of Enterococcus sp. DIV0205d.</title>
        <authorList>
            <consortium name="The Broad Institute Genomics Platform"/>
            <consortium name="The Broad Institute Microbial Omics Core"/>
            <consortium name="The Broad Institute Genomic Center for Infectious Diseases"/>
            <person name="Earl A."/>
            <person name="Manson A."/>
            <person name="Gilmore M."/>
            <person name="Schwartman J."/>
            <person name="Shea T."/>
            <person name="Abouelleil A."/>
            <person name="Cao P."/>
            <person name="Chapman S."/>
            <person name="Cusick C."/>
            <person name="Young S."/>
            <person name="Neafsey D."/>
            <person name="Nusbaum C."/>
            <person name="Birren B."/>
        </authorList>
    </citation>
    <scope>NUCLEOTIDE SEQUENCE [LARGE SCALE GENOMIC DNA]</scope>
    <source>
        <strain evidence="9 10">7F3_DIV0205</strain>
    </source>
</reference>
<dbReference type="InterPro" id="IPR019931">
    <property type="entry name" value="LPXTG_anchor"/>
</dbReference>
<keyword evidence="4" id="KW-0677">Repeat</keyword>
<evidence type="ECO:0000256" key="2">
    <source>
        <dbReference type="ARBA" id="ARBA00022525"/>
    </source>
</evidence>
<keyword evidence="7" id="KW-0812">Transmembrane</keyword>
<evidence type="ECO:0000313" key="9">
    <source>
        <dbReference type="EMBL" id="WYK02167.1"/>
    </source>
</evidence>
<dbReference type="NCBIfam" id="TIGR01167">
    <property type="entry name" value="LPXTG_anchor"/>
    <property type="match status" value="1"/>
</dbReference>
<dbReference type="GO" id="GO:0038023">
    <property type="term" value="F:signaling receptor activity"/>
    <property type="evidence" value="ECO:0007669"/>
    <property type="project" value="TreeGrafter"/>
</dbReference>
<gene>
    <name evidence="9" type="ORF">A5821_003310</name>
</gene>
<dbReference type="Pfam" id="PF03382">
    <property type="entry name" value="DUF285"/>
    <property type="match status" value="1"/>
</dbReference>
<dbReference type="InterPro" id="IPR005046">
    <property type="entry name" value="DUF285"/>
</dbReference>
<feature type="compositionally biased region" description="Low complexity" evidence="6">
    <location>
        <begin position="43"/>
        <end position="62"/>
    </location>
</feature>
<dbReference type="SUPFAM" id="SSF52058">
    <property type="entry name" value="L domain-like"/>
    <property type="match status" value="1"/>
</dbReference>
<dbReference type="GO" id="GO:0031012">
    <property type="term" value="C:extracellular matrix"/>
    <property type="evidence" value="ECO:0007669"/>
    <property type="project" value="TreeGrafter"/>
</dbReference>
<dbReference type="Pfam" id="PF00746">
    <property type="entry name" value="Gram_pos_anchor"/>
    <property type="match status" value="1"/>
</dbReference>
<dbReference type="PANTHER" id="PTHR24373:SF293">
    <property type="entry name" value="TOLL-LIKE RECEPTOR 3"/>
    <property type="match status" value="1"/>
</dbReference>
<dbReference type="PANTHER" id="PTHR24373">
    <property type="entry name" value="SLIT RELATED LEUCINE-RICH REPEAT NEURONAL PROTEIN"/>
    <property type="match status" value="1"/>
</dbReference>
<accession>A0AAQ3WCL0</accession>
<dbReference type="EMBL" id="CP147244">
    <property type="protein sequence ID" value="WYK02167.1"/>
    <property type="molecule type" value="Genomic_DNA"/>
</dbReference>
<dbReference type="AlphaFoldDB" id="A0AAQ3WCL0"/>
<evidence type="ECO:0000256" key="1">
    <source>
        <dbReference type="ARBA" id="ARBA00022512"/>
    </source>
</evidence>
<dbReference type="RefSeq" id="WP_339098921.1">
    <property type="nucleotide sequence ID" value="NZ_CP147244.1"/>
</dbReference>
<reference evidence="10" key="1">
    <citation type="submission" date="2017-05" db="EMBL/GenBank/DDBJ databases">
        <title>The Genome Sequence of EEnterococcus faecalis 9F2_4866.</title>
        <authorList>
            <consortium name="The Broad Institute Genomics Platform"/>
            <consortium name="The Broad Institute Genomic Center for Infectious Diseases"/>
            <person name="Earl A."/>
            <person name="Manson A."/>
            <person name="Schwartman J."/>
            <person name="Gilmore M."/>
            <person name="Abouelleil A."/>
            <person name="Cao P."/>
            <person name="Chapman S."/>
            <person name="Cusick C."/>
            <person name="Shea T."/>
            <person name="Young S."/>
            <person name="Neafsey D."/>
            <person name="Nusbaum C."/>
            <person name="Birren B."/>
        </authorList>
    </citation>
    <scope>NUCLEOTIDE SEQUENCE [LARGE SCALE GENOMIC DNA]</scope>
    <source>
        <strain evidence="10">7F3_DIV0205</strain>
    </source>
</reference>